<dbReference type="Proteomes" id="UP000701853">
    <property type="component" value="Chromosome 2"/>
</dbReference>
<dbReference type="AlphaFoldDB" id="A0A8J5ZER5"/>
<protein>
    <submittedName>
        <fullName evidence="1">Uncharacterized protein</fullName>
    </submittedName>
</protein>
<comment type="caution">
    <text evidence="1">The sequence shown here is derived from an EMBL/GenBank/DDBJ whole genome shotgun (WGS) entry which is preliminary data.</text>
</comment>
<proteinExistence type="predicted"/>
<keyword evidence="2" id="KW-1185">Reference proteome</keyword>
<dbReference type="OrthoDB" id="8063676at2759"/>
<accession>A0A8J5ZER5</accession>
<gene>
    <name evidence="1" type="ORF">CXB51_004280</name>
</gene>
<reference evidence="1 2" key="1">
    <citation type="journal article" date="2021" name="bioRxiv">
        <title>The Gossypium anomalum genome as a resource for cotton improvement and evolutionary analysis of hybrid incompatibility.</title>
        <authorList>
            <person name="Grover C.E."/>
            <person name="Yuan D."/>
            <person name="Arick M.A."/>
            <person name="Miller E.R."/>
            <person name="Hu G."/>
            <person name="Peterson D.G."/>
            <person name="Wendel J.F."/>
            <person name="Udall J.A."/>
        </authorList>
    </citation>
    <scope>NUCLEOTIDE SEQUENCE [LARGE SCALE GENOMIC DNA]</scope>
    <source>
        <strain evidence="1">JFW-Udall</strain>
        <tissue evidence="1">Leaf</tissue>
    </source>
</reference>
<name>A0A8J5ZER5_9ROSI</name>
<sequence length="73" mass="8626">MTHAVKHVFSKLLITCLYWRELLHLSSKNDYLQAYDLWNVVKTDREPPPLRANPTIAQIRQHSDECAKQYKAM</sequence>
<evidence type="ECO:0000313" key="2">
    <source>
        <dbReference type="Proteomes" id="UP000701853"/>
    </source>
</evidence>
<organism evidence="1 2">
    <name type="scientific">Gossypium anomalum</name>
    <dbReference type="NCBI Taxonomy" id="47600"/>
    <lineage>
        <taxon>Eukaryota</taxon>
        <taxon>Viridiplantae</taxon>
        <taxon>Streptophyta</taxon>
        <taxon>Embryophyta</taxon>
        <taxon>Tracheophyta</taxon>
        <taxon>Spermatophyta</taxon>
        <taxon>Magnoliopsida</taxon>
        <taxon>eudicotyledons</taxon>
        <taxon>Gunneridae</taxon>
        <taxon>Pentapetalae</taxon>
        <taxon>rosids</taxon>
        <taxon>malvids</taxon>
        <taxon>Malvales</taxon>
        <taxon>Malvaceae</taxon>
        <taxon>Malvoideae</taxon>
        <taxon>Gossypium</taxon>
    </lineage>
</organism>
<evidence type="ECO:0000313" key="1">
    <source>
        <dbReference type="EMBL" id="KAG8500593.1"/>
    </source>
</evidence>
<dbReference type="EMBL" id="JAHUZN010000002">
    <property type="protein sequence ID" value="KAG8500593.1"/>
    <property type="molecule type" value="Genomic_DNA"/>
</dbReference>